<reference evidence="2" key="1">
    <citation type="submission" date="2017-04" db="EMBL/GenBank/DDBJ databases">
        <title>Population genomics of picophytoplankton unveils novel chromosome hypervariability.</title>
        <authorList>
            <consortium name="DOE Joint Genome Institute"/>
            <person name="Blanc-Mathieu R."/>
            <person name="Krasovec M."/>
            <person name="Hebrard M."/>
            <person name="Yau S."/>
            <person name="Desgranges E."/>
            <person name="Martin J."/>
            <person name="Schackwitz W."/>
            <person name="Kuo A."/>
            <person name="Salin G."/>
            <person name="Donnadieu C."/>
            <person name="Desdevises Y."/>
            <person name="Sanchez-Ferandin S."/>
            <person name="Moreau H."/>
            <person name="Rivals E."/>
            <person name="Grigoriev I.V."/>
            <person name="Grimsley N."/>
            <person name="Eyre-Walker A."/>
            <person name="Piganeau G."/>
        </authorList>
    </citation>
    <scope>NUCLEOTIDE SEQUENCE [LARGE SCALE GENOMIC DNA]</scope>
    <source>
        <strain evidence="2">RCC 1115</strain>
    </source>
</reference>
<organism evidence="2">
    <name type="scientific">Ostreococcus tauri</name>
    <name type="common">Marine green alga</name>
    <dbReference type="NCBI Taxonomy" id="70448"/>
    <lineage>
        <taxon>Eukaryota</taxon>
        <taxon>Viridiplantae</taxon>
        <taxon>Chlorophyta</taxon>
        <taxon>Mamiellophyceae</taxon>
        <taxon>Mamiellales</taxon>
        <taxon>Bathycoccaceae</taxon>
        <taxon>Ostreococcus</taxon>
    </lineage>
</organism>
<evidence type="ECO:0000313" key="2">
    <source>
        <dbReference type="EMBL" id="OUS48857.1"/>
    </source>
</evidence>
<proteinExistence type="predicted"/>
<gene>
    <name evidence="2" type="ORF">BE221DRAFT_67155</name>
</gene>
<dbReference type="AlphaFoldDB" id="A0A1Y5IJM3"/>
<accession>A0A1Y5IJM3</accession>
<dbReference type="EMBL" id="KZ155772">
    <property type="protein sequence ID" value="OUS48857.1"/>
    <property type="molecule type" value="Genomic_DNA"/>
</dbReference>
<feature type="compositionally biased region" description="Polar residues" evidence="1">
    <location>
        <begin position="32"/>
        <end position="55"/>
    </location>
</feature>
<protein>
    <submittedName>
        <fullName evidence="2">Uncharacterized protein</fullName>
    </submittedName>
</protein>
<dbReference type="Proteomes" id="UP000195557">
    <property type="component" value="Unassembled WGS sequence"/>
</dbReference>
<evidence type="ECO:0000256" key="1">
    <source>
        <dbReference type="SAM" id="MobiDB-lite"/>
    </source>
</evidence>
<name>A0A1Y5IJM3_OSTTA</name>
<sequence>MISIADAADPTDIEASAVISTAASSDARRSHAGSQNPSAFFSNPVVSRPSCSASHSAVPCRTLANDRRPAMTMRDSSGSPTNETHERRSSRATARQKTFGTRPLVCASSAKRRGASTVRAAASVTDSERDDVDAIARGRWRGGMTRAGVCGGRL</sequence>
<feature type="region of interest" description="Disordered" evidence="1">
    <location>
        <begin position="28"/>
        <end position="103"/>
    </location>
</feature>